<dbReference type="Gene3D" id="4.10.60.10">
    <property type="entry name" value="Zinc finger, CCHC-type"/>
    <property type="match status" value="1"/>
</dbReference>
<dbReference type="Gene3D" id="3.10.20.370">
    <property type="match status" value="1"/>
</dbReference>
<dbReference type="PANTHER" id="PTHR37984">
    <property type="entry name" value="PROTEIN CBG26694"/>
    <property type="match status" value="1"/>
</dbReference>
<dbReference type="InterPro" id="IPR001584">
    <property type="entry name" value="Integrase_cat-core"/>
</dbReference>
<dbReference type="InterPro" id="IPR050951">
    <property type="entry name" value="Retrovirus_Pol_polyprotein"/>
</dbReference>
<dbReference type="InterPro" id="IPR041373">
    <property type="entry name" value="RT_RNaseH"/>
</dbReference>
<dbReference type="Pfam" id="PF17921">
    <property type="entry name" value="Integrase_H2C2"/>
    <property type="match status" value="1"/>
</dbReference>
<dbReference type="InterPro" id="IPR043502">
    <property type="entry name" value="DNA/RNA_pol_sf"/>
</dbReference>
<keyword evidence="5" id="KW-0255">Endonuclease</keyword>
<dbReference type="PROSITE" id="PS50158">
    <property type="entry name" value="ZF_CCHC"/>
    <property type="match status" value="1"/>
</dbReference>
<dbReference type="Proteomes" id="UP001235939">
    <property type="component" value="Chromosome 19"/>
</dbReference>
<evidence type="ECO:0000259" key="11">
    <source>
        <dbReference type="PROSITE" id="PS50878"/>
    </source>
</evidence>
<dbReference type="Gene3D" id="3.30.420.10">
    <property type="entry name" value="Ribonuclease H-like superfamily/Ribonuclease H"/>
    <property type="match status" value="2"/>
</dbReference>
<dbReference type="Pfam" id="PF00078">
    <property type="entry name" value="RVT_1"/>
    <property type="match status" value="1"/>
</dbReference>
<evidence type="ECO:0000313" key="13">
    <source>
        <dbReference type="EMBL" id="UYV80610.1"/>
    </source>
</evidence>
<evidence type="ECO:0000256" key="7">
    <source>
        <dbReference type="ARBA" id="ARBA00022918"/>
    </source>
</evidence>
<dbReference type="PROSITE" id="PS50878">
    <property type="entry name" value="RT_POL"/>
    <property type="match status" value="1"/>
</dbReference>
<protein>
    <recommendedName>
        <fullName evidence="1">RNA-directed DNA polymerase</fullName>
        <ecNumber evidence="1">2.7.7.49</ecNumber>
    </recommendedName>
</protein>
<dbReference type="InterPro" id="IPR000477">
    <property type="entry name" value="RT_dom"/>
</dbReference>
<dbReference type="InterPro" id="IPR036875">
    <property type="entry name" value="Znf_CCHC_sf"/>
</dbReference>
<keyword evidence="8" id="KW-0863">Zinc-finger</keyword>
<keyword evidence="3" id="KW-0548">Nucleotidyltransferase</keyword>
<dbReference type="Pfam" id="PF00665">
    <property type="entry name" value="rve"/>
    <property type="match status" value="2"/>
</dbReference>
<evidence type="ECO:0000256" key="2">
    <source>
        <dbReference type="ARBA" id="ARBA00022679"/>
    </source>
</evidence>
<feature type="domain" description="Integrase catalytic" evidence="12">
    <location>
        <begin position="1012"/>
        <end position="1172"/>
    </location>
</feature>
<evidence type="ECO:0000256" key="9">
    <source>
        <dbReference type="SAM" id="MobiDB-lite"/>
    </source>
</evidence>
<dbReference type="SUPFAM" id="SSF53098">
    <property type="entry name" value="Ribonuclease H-like"/>
    <property type="match status" value="2"/>
</dbReference>
<evidence type="ECO:0000256" key="4">
    <source>
        <dbReference type="ARBA" id="ARBA00022722"/>
    </source>
</evidence>
<feature type="compositionally biased region" description="Polar residues" evidence="9">
    <location>
        <begin position="1495"/>
        <end position="1513"/>
    </location>
</feature>
<dbReference type="EMBL" id="CP092881">
    <property type="protein sequence ID" value="UYV80610.1"/>
    <property type="molecule type" value="Genomic_DNA"/>
</dbReference>
<dbReference type="InterPro" id="IPR043128">
    <property type="entry name" value="Rev_trsase/Diguanyl_cyclase"/>
</dbReference>
<proteinExistence type="predicted"/>
<organism evidence="13 14">
    <name type="scientific">Cordylochernes scorpioides</name>
    <dbReference type="NCBI Taxonomy" id="51811"/>
    <lineage>
        <taxon>Eukaryota</taxon>
        <taxon>Metazoa</taxon>
        <taxon>Ecdysozoa</taxon>
        <taxon>Arthropoda</taxon>
        <taxon>Chelicerata</taxon>
        <taxon>Arachnida</taxon>
        <taxon>Pseudoscorpiones</taxon>
        <taxon>Cheliferoidea</taxon>
        <taxon>Chernetidae</taxon>
        <taxon>Cordylochernes</taxon>
    </lineage>
</organism>
<dbReference type="SUPFAM" id="SSF57756">
    <property type="entry name" value="Retrovirus zinc finger-like domains"/>
    <property type="match status" value="1"/>
</dbReference>
<evidence type="ECO:0000259" key="10">
    <source>
        <dbReference type="PROSITE" id="PS50158"/>
    </source>
</evidence>
<dbReference type="Gene3D" id="2.40.70.10">
    <property type="entry name" value="Acid Proteases"/>
    <property type="match status" value="1"/>
</dbReference>
<dbReference type="SMART" id="SM00343">
    <property type="entry name" value="ZnF_C2HC"/>
    <property type="match status" value="2"/>
</dbReference>
<evidence type="ECO:0000256" key="6">
    <source>
        <dbReference type="ARBA" id="ARBA00022801"/>
    </source>
</evidence>
<gene>
    <name evidence="13" type="ORF">LAZ67_19000964</name>
</gene>
<keyword evidence="7" id="KW-0695">RNA-directed DNA polymerase</keyword>
<keyword evidence="2" id="KW-0808">Transferase</keyword>
<feature type="domain" description="CCHC-type" evidence="10">
    <location>
        <begin position="228"/>
        <end position="242"/>
    </location>
</feature>
<dbReference type="CDD" id="cd01647">
    <property type="entry name" value="RT_LTR"/>
    <property type="match status" value="1"/>
</dbReference>
<dbReference type="Gene3D" id="3.10.10.10">
    <property type="entry name" value="HIV Type 1 Reverse Transcriptase, subunit A, domain 1"/>
    <property type="match status" value="1"/>
</dbReference>
<keyword evidence="6" id="KW-0378">Hydrolase</keyword>
<evidence type="ECO:0000256" key="8">
    <source>
        <dbReference type="PROSITE-ProRule" id="PRU00047"/>
    </source>
</evidence>
<keyword evidence="4" id="KW-0540">Nuclease</keyword>
<sequence>MSLFTIEKFDETTESWKRYTERLEYFFEANNIDQNKKKAIFLTLLTPTVYNLLYDLCIPKKLSDVENTYPVLVSKLKNHSNPTPSAIVERSKFSNRARRPGEKISIYIAELKKMAEYCKFGSTIDEAIRGRLIAGIEDDNIQRKLLGEGDSLTLHRAIEIALALEAAAQDAKDLQSQRNPEVVMKIKQGNWRLKPSTTGKFTRSESYTCIRCGSKDHKQDKCPHLKAKCFNCGKIGHLGRSCLKRKPQRNYTANKDGNKVHAIAETEISSQIFKIINLWRTTDPIKIEVQINDKILSFEYDTGSAYSLISESTRRFFRLPNPCPADPLRVKLATYSGQPLPVLGTLDVPVQYQNSTQTLPLMVVGGEGPSLCGRNWMEALGILPTQPYKVDMIKVTDNNLPTQLHRFRDLFSPGYGVFKGVRARLLVDPEVKPRFFKSRPIPYALKEKISRELDRLVKAGILKPVRHAEWAAPIVPVLKSDQTIRICGDFKITANQALKVDQYPLHKAEDIFAALAGGEKFSKIDLRDAYNQLELDDESQLYTVINTHQGLYKYTRLPFGISSAPALFQKQMDILLRGIPMVFCALDDILITGKNDQDHLKNLECVLQRIQEAGLKLRKDKCSFLAPSLEYLGHKIAKEGLQPLPSKVEAIQAAPSPTNLTELRAFLGLLTYYSRFIPNMSSTLTPLYNLLKKKQKWKWETPEERAFKDIKEKLVHSTLLVHFDPRKRQILSCDASGVGIGAVLSQVQGDNDIRPVAFASRTLTPAEKKYSQLEREALGIVFGVTRFRNYLLGNSFTLRTDHKPLVTLFSENKGIPTIAANRIQRWAIILSAYQYKIEYIKGTSNTEADVLSRLPMFTPEPDSKESDSEPVEMVLLMDALDSSPVTSDDIRKSLPGDPVLRQALNYTLQGWSEETPKEIELMPYWSRRCELGACEGLLFWGNRVIIPTNLRAKMLDELHNSHQGIVGLKSVARTLFWWPGLDKDIEETVRRCNCCQSHACMPPRATPVNWPPTNQPWDRVHIDHLGPFEQNLYLIVVDACTKWIEAIPVPNTSTRETIEQLRCLFARFGIPRTLVSDNGTGFTSEEFRQFLTRNGIRHLRTAPFHPSSNGLAERAVQTIKTGLKKVQQGSISQRLAEILLSLPGDPVLRQALNYTLQGWSEETPKEIELMPYWSRRCELGACEGLLFWGNRVIIPTNLRAKMLDELHNSHQGIDIEETVRRCNCCQSHACMPPRATPVNWPPTNQPWHRVHIDHLGPFEQNLYLIVVDACTKWIEAIPVPNTSTRETIEQLRCLFARFGIPRTLVSDNGTGFTSEEFRQFLTRNGIRHLRTAPFHPSSNGLAERAVQTIKTGLKKVQQGSISQRLAEILLRYRRTPIASIGKSPSEMMFGRNIRSRLDLILPNPGKSEEPGFKVGESVWYRTYKSEPKWDQASIQNTTGNRLVTLQTAGGQARRHWDQVRRSHIPDKRGEATEDHAGVSEPDLNTESEELIPQHQEVTSVPQSSTEPAQSPRTSTPPDPKSPPVISLRRSSRIRRPPTRLNL</sequence>
<dbReference type="InterPro" id="IPR036397">
    <property type="entry name" value="RNaseH_sf"/>
</dbReference>
<dbReference type="Gene3D" id="1.10.340.70">
    <property type="match status" value="1"/>
</dbReference>
<evidence type="ECO:0000256" key="5">
    <source>
        <dbReference type="ARBA" id="ARBA00022759"/>
    </source>
</evidence>
<dbReference type="Pfam" id="PF17917">
    <property type="entry name" value="RT_RNaseH"/>
    <property type="match status" value="1"/>
</dbReference>
<feature type="compositionally biased region" description="Basic residues" evidence="9">
    <location>
        <begin position="1529"/>
        <end position="1542"/>
    </location>
</feature>
<feature type="domain" description="Integrase catalytic" evidence="12">
    <location>
        <begin position="1242"/>
        <end position="1392"/>
    </location>
</feature>
<dbReference type="SUPFAM" id="SSF50630">
    <property type="entry name" value="Acid proteases"/>
    <property type="match status" value="1"/>
</dbReference>
<evidence type="ECO:0000256" key="3">
    <source>
        <dbReference type="ARBA" id="ARBA00022695"/>
    </source>
</evidence>
<reference evidence="13 14" key="1">
    <citation type="submission" date="2022-01" db="EMBL/GenBank/DDBJ databases">
        <title>A chromosomal length assembly of Cordylochernes scorpioides.</title>
        <authorList>
            <person name="Zeh D."/>
            <person name="Zeh J."/>
        </authorList>
    </citation>
    <scope>NUCLEOTIDE SEQUENCE [LARGE SCALE GENOMIC DNA]</scope>
    <source>
        <strain evidence="13">IN4F17</strain>
        <tissue evidence="13">Whole Body</tissue>
    </source>
</reference>
<dbReference type="SUPFAM" id="SSF56672">
    <property type="entry name" value="DNA/RNA polymerases"/>
    <property type="match status" value="1"/>
</dbReference>
<feature type="domain" description="Reverse transcriptase" evidence="11">
    <location>
        <begin position="458"/>
        <end position="636"/>
    </location>
</feature>
<dbReference type="InterPro" id="IPR001878">
    <property type="entry name" value="Znf_CCHC"/>
</dbReference>
<keyword evidence="14" id="KW-1185">Reference proteome</keyword>
<dbReference type="InterPro" id="IPR041588">
    <property type="entry name" value="Integrase_H2C2"/>
</dbReference>
<evidence type="ECO:0000259" key="12">
    <source>
        <dbReference type="PROSITE" id="PS50994"/>
    </source>
</evidence>
<keyword evidence="8" id="KW-0479">Metal-binding</keyword>
<dbReference type="CDD" id="cd09274">
    <property type="entry name" value="RNase_HI_RT_Ty3"/>
    <property type="match status" value="1"/>
</dbReference>
<accession>A0ABY6LM55</accession>
<keyword evidence="8" id="KW-0862">Zinc</keyword>
<dbReference type="PROSITE" id="PS50994">
    <property type="entry name" value="INTEGRASE"/>
    <property type="match status" value="2"/>
</dbReference>
<evidence type="ECO:0000313" key="14">
    <source>
        <dbReference type="Proteomes" id="UP001235939"/>
    </source>
</evidence>
<name>A0ABY6LM55_9ARAC</name>
<dbReference type="InterPro" id="IPR021109">
    <property type="entry name" value="Peptidase_aspartic_dom_sf"/>
</dbReference>
<feature type="compositionally biased region" description="Basic and acidic residues" evidence="9">
    <location>
        <begin position="1454"/>
        <end position="1477"/>
    </location>
</feature>
<dbReference type="InterPro" id="IPR012337">
    <property type="entry name" value="RNaseH-like_sf"/>
</dbReference>
<dbReference type="EC" id="2.7.7.49" evidence="1"/>
<dbReference type="PANTHER" id="PTHR37984:SF13">
    <property type="entry name" value="RIBONUCLEASE H"/>
    <property type="match status" value="1"/>
</dbReference>
<evidence type="ECO:0000256" key="1">
    <source>
        <dbReference type="ARBA" id="ARBA00012493"/>
    </source>
</evidence>
<feature type="region of interest" description="Disordered" evidence="9">
    <location>
        <begin position="1447"/>
        <end position="1542"/>
    </location>
</feature>
<dbReference type="Gene3D" id="3.30.70.270">
    <property type="match status" value="2"/>
</dbReference>